<name>A0A645JKC7_9ZZZZ</name>
<protein>
    <submittedName>
        <fullName evidence="2">Uncharacterized protein</fullName>
    </submittedName>
</protein>
<feature type="transmembrane region" description="Helical" evidence="1">
    <location>
        <begin position="51"/>
        <end position="72"/>
    </location>
</feature>
<evidence type="ECO:0000313" key="2">
    <source>
        <dbReference type="EMBL" id="MPN63570.1"/>
    </source>
</evidence>
<dbReference type="AlphaFoldDB" id="A0A645JKC7"/>
<evidence type="ECO:0000256" key="1">
    <source>
        <dbReference type="SAM" id="Phobius"/>
    </source>
</evidence>
<keyword evidence="1" id="KW-0472">Membrane</keyword>
<dbReference type="EMBL" id="VSSQ01143185">
    <property type="protein sequence ID" value="MPN63570.1"/>
    <property type="molecule type" value="Genomic_DNA"/>
</dbReference>
<sequence length="80" mass="9554">MAHGEPLIGAKLYHSRRIYKHLRSCRFFKGFSISGIKGKLRCRADKYRFNLMIYTKIFNKHIIAFFICYMWSDKAFVGKK</sequence>
<comment type="caution">
    <text evidence="2">The sequence shown here is derived from an EMBL/GenBank/DDBJ whole genome shotgun (WGS) entry which is preliminary data.</text>
</comment>
<reference evidence="2" key="1">
    <citation type="submission" date="2019-08" db="EMBL/GenBank/DDBJ databases">
        <authorList>
            <person name="Kucharzyk K."/>
            <person name="Murdoch R.W."/>
            <person name="Higgins S."/>
            <person name="Loffler F."/>
        </authorList>
    </citation>
    <scope>NUCLEOTIDE SEQUENCE</scope>
</reference>
<keyword evidence="1" id="KW-0812">Transmembrane</keyword>
<gene>
    <name evidence="2" type="ORF">SDC9_211334</name>
</gene>
<keyword evidence="1" id="KW-1133">Transmembrane helix</keyword>
<organism evidence="2">
    <name type="scientific">bioreactor metagenome</name>
    <dbReference type="NCBI Taxonomy" id="1076179"/>
    <lineage>
        <taxon>unclassified sequences</taxon>
        <taxon>metagenomes</taxon>
        <taxon>ecological metagenomes</taxon>
    </lineage>
</organism>
<proteinExistence type="predicted"/>
<accession>A0A645JKC7</accession>